<evidence type="ECO:0000313" key="3">
    <source>
        <dbReference type="EMBL" id="SDE97086.1"/>
    </source>
</evidence>
<dbReference type="InterPro" id="IPR039331">
    <property type="entry name" value="PAPs-like"/>
</dbReference>
<reference evidence="4" key="1">
    <citation type="submission" date="2016-10" db="EMBL/GenBank/DDBJ databases">
        <authorList>
            <person name="Varghese N."/>
            <person name="Submissions S."/>
        </authorList>
    </citation>
    <scope>NUCLEOTIDE SEQUENCE [LARGE SCALE GENOMIC DNA]</scope>
    <source>
        <strain evidence="4">DSM 10146</strain>
    </source>
</reference>
<gene>
    <name evidence="3" type="ORF">SAMN04488105_110157</name>
</gene>
<keyword evidence="4" id="KW-1185">Reference proteome</keyword>
<accession>A0A1G7H9M7</accession>
<dbReference type="AlphaFoldDB" id="A0A1G7H9M7"/>
<dbReference type="SUPFAM" id="SSF56300">
    <property type="entry name" value="Metallo-dependent phosphatases"/>
    <property type="match status" value="1"/>
</dbReference>
<dbReference type="Proteomes" id="UP000198994">
    <property type="component" value="Unassembled WGS sequence"/>
</dbReference>
<proteinExistence type="predicted"/>
<protein>
    <submittedName>
        <fullName evidence="3">Calcineurin-like phosphoesterase</fullName>
    </submittedName>
</protein>
<sequence>MMKRIGAGLAALVAAALLVTAIEGQWFGYASFLMHGQDRSAWSGTESEPQRILDAAYDGQNESITLLAVGDIADCPERLNLAHVLPATAGLLGLASPFDTSHVPASATAELADRWPDAPILALGDLVYNSGTAREFSDCFDQVWGQERPRILPTPGNHEYETPGAFGYYESWAGRAGLGSEGYYAAHAGNWLVLSLNSEVEAGAGSPQAQWLSDTLAAAPEACVLAFYHRPAYSLQQRGGLDSATALFRTLQAAGATLVLNGHNHFYERSLPLAGDGAPDRSDGLLEFVVGTGGETSKVRPVAPTTASAVFGHLGLLRLELGADSYRWWFHDSATGEVLDTGEGGCSQRVGAPA</sequence>
<dbReference type="Gene3D" id="3.60.21.10">
    <property type="match status" value="1"/>
</dbReference>
<dbReference type="OrthoDB" id="9809781at2"/>
<organism evidence="3 4">
    <name type="scientific">Salipiger thiooxidans</name>
    <dbReference type="NCBI Taxonomy" id="282683"/>
    <lineage>
        <taxon>Bacteria</taxon>
        <taxon>Pseudomonadati</taxon>
        <taxon>Pseudomonadota</taxon>
        <taxon>Alphaproteobacteria</taxon>
        <taxon>Rhodobacterales</taxon>
        <taxon>Roseobacteraceae</taxon>
        <taxon>Salipiger</taxon>
    </lineage>
</organism>
<evidence type="ECO:0000313" key="4">
    <source>
        <dbReference type="Proteomes" id="UP000198994"/>
    </source>
</evidence>
<dbReference type="PANTHER" id="PTHR22953">
    <property type="entry name" value="ACID PHOSPHATASE RELATED"/>
    <property type="match status" value="1"/>
</dbReference>
<dbReference type="PANTHER" id="PTHR22953:SF153">
    <property type="entry name" value="PURPLE ACID PHOSPHATASE"/>
    <property type="match status" value="1"/>
</dbReference>
<dbReference type="GO" id="GO:0003993">
    <property type="term" value="F:acid phosphatase activity"/>
    <property type="evidence" value="ECO:0007669"/>
    <property type="project" value="InterPro"/>
</dbReference>
<dbReference type="Pfam" id="PF00149">
    <property type="entry name" value="Metallophos"/>
    <property type="match status" value="1"/>
</dbReference>
<dbReference type="InterPro" id="IPR029052">
    <property type="entry name" value="Metallo-depent_PP-like"/>
</dbReference>
<dbReference type="STRING" id="282683.SAMN04488105_110157"/>
<dbReference type="EMBL" id="FNAV01000010">
    <property type="protein sequence ID" value="SDE97086.1"/>
    <property type="molecule type" value="Genomic_DNA"/>
</dbReference>
<keyword evidence="1" id="KW-0732">Signal</keyword>
<name>A0A1G7H9M7_9RHOB</name>
<evidence type="ECO:0000259" key="2">
    <source>
        <dbReference type="Pfam" id="PF00149"/>
    </source>
</evidence>
<dbReference type="InterPro" id="IPR004843">
    <property type="entry name" value="Calcineurin-like_PHP"/>
</dbReference>
<evidence type="ECO:0000256" key="1">
    <source>
        <dbReference type="ARBA" id="ARBA00022729"/>
    </source>
</evidence>
<feature type="domain" description="Calcineurin-like phosphoesterase" evidence="2">
    <location>
        <begin position="120"/>
        <end position="266"/>
    </location>
</feature>